<feature type="region of interest" description="Disordered" evidence="1">
    <location>
        <begin position="1"/>
        <end position="28"/>
    </location>
</feature>
<evidence type="ECO:0000313" key="3">
    <source>
        <dbReference type="Proteomes" id="UP000031443"/>
    </source>
</evidence>
<feature type="non-terminal residue" evidence="2">
    <location>
        <position position="1"/>
    </location>
</feature>
<keyword evidence="3" id="KW-1185">Reference proteome</keyword>
<protein>
    <submittedName>
        <fullName evidence="2">Src substrate protein p85</fullName>
    </submittedName>
</protein>
<feature type="compositionally biased region" description="Basic and acidic residues" evidence="1">
    <location>
        <begin position="1"/>
        <end position="10"/>
    </location>
</feature>
<dbReference type="STRING" id="8469.M7C7I3"/>
<accession>M7C7I3</accession>
<gene>
    <name evidence="2" type="ORF">UY3_06297</name>
</gene>
<dbReference type="EMBL" id="KB524804">
    <property type="protein sequence ID" value="EMP36532.1"/>
    <property type="molecule type" value="Genomic_DNA"/>
</dbReference>
<proteinExistence type="predicted"/>
<dbReference type="Proteomes" id="UP000031443">
    <property type="component" value="Unassembled WGS sequence"/>
</dbReference>
<name>M7C7I3_CHEMY</name>
<dbReference type="AlphaFoldDB" id="M7C7I3"/>
<reference evidence="3" key="1">
    <citation type="journal article" date="2013" name="Nat. Genet.">
        <title>The draft genomes of soft-shell turtle and green sea turtle yield insights into the development and evolution of the turtle-specific body plan.</title>
        <authorList>
            <person name="Wang Z."/>
            <person name="Pascual-Anaya J."/>
            <person name="Zadissa A."/>
            <person name="Li W."/>
            <person name="Niimura Y."/>
            <person name="Huang Z."/>
            <person name="Li C."/>
            <person name="White S."/>
            <person name="Xiong Z."/>
            <person name="Fang D."/>
            <person name="Wang B."/>
            <person name="Ming Y."/>
            <person name="Chen Y."/>
            <person name="Zheng Y."/>
            <person name="Kuraku S."/>
            <person name="Pignatelli M."/>
            <person name="Herrero J."/>
            <person name="Beal K."/>
            <person name="Nozawa M."/>
            <person name="Li Q."/>
            <person name="Wang J."/>
            <person name="Zhang H."/>
            <person name="Yu L."/>
            <person name="Shigenobu S."/>
            <person name="Wang J."/>
            <person name="Liu J."/>
            <person name="Flicek P."/>
            <person name="Searle S."/>
            <person name="Wang J."/>
            <person name="Kuratani S."/>
            <person name="Yin Y."/>
            <person name="Aken B."/>
            <person name="Zhang G."/>
            <person name="Irie N."/>
        </authorList>
    </citation>
    <scope>NUCLEOTIDE SEQUENCE [LARGE SCALE GENOMIC DNA]</scope>
</reference>
<sequence length="113" mass="12787">LEEQAKDKKQTPPPSPTPQPADEKLPSSPVYEDIVSYESEATYKNSNTIYSTVHEPESSYKAKESEYDPETVYEVAGAGDLYQAEENTYDEYENELGITAIALYIIFIICRLH</sequence>
<evidence type="ECO:0000313" key="2">
    <source>
        <dbReference type="EMBL" id="EMP36532.1"/>
    </source>
</evidence>
<organism evidence="2 3">
    <name type="scientific">Chelonia mydas</name>
    <name type="common">Green sea-turtle</name>
    <name type="synonym">Chelonia agassizi</name>
    <dbReference type="NCBI Taxonomy" id="8469"/>
    <lineage>
        <taxon>Eukaryota</taxon>
        <taxon>Metazoa</taxon>
        <taxon>Chordata</taxon>
        <taxon>Craniata</taxon>
        <taxon>Vertebrata</taxon>
        <taxon>Euteleostomi</taxon>
        <taxon>Archelosauria</taxon>
        <taxon>Testudinata</taxon>
        <taxon>Testudines</taxon>
        <taxon>Cryptodira</taxon>
        <taxon>Durocryptodira</taxon>
        <taxon>Americhelydia</taxon>
        <taxon>Chelonioidea</taxon>
        <taxon>Cheloniidae</taxon>
        <taxon>Chelonia</taxon>
    </lineage>
</organism>
<evidence type="ECO:0000256" key="1">
    <source>
        <dbReference type="SAM" id="MobiDB-lite"/>
    </source>
</evidence>